<gene>
    <name evidence="3" type="ORF">LTR32_005170</name>
</gene>
<evidence type="ECO:0000256" key="1">
    <source>
        <dbReference type="SAM" id="MobiDB-lite"/>
    </source>
</evidence>
<feature type="compositionally biased region" description="Basic and acidic residues" evidence="1">
    <location>
        <begin position="524"/>
        <end position="546"/>
    </location>
</feature>
<reference evidence="3 4" key="1">
    <citation type="submission" date="2023-08" db="EMBL/GenBank/DDBJ databases">
        <title>Black Yeasts Isolated from many extreme environments.</title>
        <authorList>
            <person name="Coleine C."/>
            <person name="Stajich J.E."/>
            <person name="Selbmann L."/>
        </authorList>
    </citation>
    <scope>NUCLEOTIDE SEQUENCE [LARGE SCALE GENOMIC DNA]</scope>
    <source>
        <strain evidence="3 4">CCFEE 5386</strain>
    </source>
</reference>
<dbReference type="InterPro" id="IPR000719">
    <property type="entry name" value="Prot_kinase_dom"/>
</dbReference>
<dbReference type="PROSITE" id="PS50011">
    <property type="entry name" value="PROTEIN_KINASE_DOM"/>
    <property type="match status" value="1"/>
</dbReference>
<feature type="region of interest" description="Disordered" evidence="1">
    <location>
        <begin position="578"/>
        <end position="626"/>
    </location>
</feature>
<dbReference type="PANTHER" id="PTHR24347">
    <property type="entry name" value="SERINE/THREONINE-PROTEIN KINASE"/>
    <property type="match status" value="1"/>
</dbReference>
<sequence>MGGPSEHLGRVATLVFLHPTLTDKGTNTVAEATAWLLILFYVAPIAIRPHDDLHVGRKHVQRAFEIEDKTISTHHLHFHCVVYGESDGELHKGVAPLVYVRVLSANSVNLSPLGSNNPSDGSMLCRASGDVLLNHDDVLQITPTISIQLRAKFRADSGLDSVRREEMKRFSSQFSVIDRVLGSGACGSVFVAAKRLTSRQVACKIVNILNVPSIAGVAPQANSTALAEIKAIQLRLLKRRADLPREYEVLKDLSHPNIISLEKVFCTTHSVYIFQELIPGGDLMSSVDRTNGFSEPEAAVIIRQVLKAVQYLHSNQIVHRDIKPENVLMTSWRQGARVVLTDFGHSRKLGDGRGPARSSTVLRMQSLVGTFGYIAPEIIEQRKGDRKQTEGYGKAVDLWSVGCVAGLVLTGELLPLDNHGRSTAPSQAQASTARWDLTFIDTAAAWRDVSRKAKAFVRGCLNIDEDERLNAEQALQHQWFTHKHYAAELEAAYRRAVQDWKPRTVKGSLVEFIDTSDIIVPDPQDPRDAQETTSRHFQNKSDHGEEKNVAKITSNYAHLPPPFSKRTADQAFGPILVSPSVSSSSQPSTRSELSASPVCVPNTPPRMPLQPAALTADSSNEHDTSPEMQLPLDYTMPSLPPYTQGWQREVMPLQSHFASDQLSLPAMCREELLLAPGRPTASSPKKRQSAEVTQYTGDLDSPCLGRWRACA</sequence>
<keyword evidence="4" id="KW-1185">Reference proteome</keyword>
<dbReference type="Proteomes" id="UP001308179">
    <property type="component" value="Unassembled WGS sequence"/>
</dbReference>
<feature type="domain" description="Protein kinase" evidence="2">
    <location>
        <begin position="175"/>
        <end position="480"/>
    </location>
</feature>
<name>A0ABR0L2G6_9PEZI</name>
<dbReference type="SMART" id="SM00220">
    <property type="entry name" value="S_TKc"/>
    <property type="match status" value="1"/>
</dbReference>
<comment type="caution">
    <text evidence="3">The sequence shown here is derived from an EMBL/GenBank/DDBJ whole genome shotgun (WGS) entry which is preliminary data.</text>
</comment>
<proteinExistence type="predicted"/>
<evidence type="ECO:0000313" key="3">
    <source>
        <dbReference type="EMBL" id="KAK5142489.1"/>
    </source>
</evidence>
<dbReference type="EMBL" id="JAVRRR010000421">
    <property type="protein sequence ID" value="KAK5142489.1"/>
    <property type="molecule type" value="Genomic_DNA"/>
</dbReference>
<feature type="region of interest" description="Disordered" evidence="1">
    <location>
        <begin position="676"/>
        <end position="697"/>
    </location>
</feature>
<accession>A0ABR0L2G6</accession>
<dbReference type="Gene3D" id="3.30.200.20">
    <property type="entry name" value="Phosphorylase Kinase, domain 1"/>
    <property type="match status" value="1"/>
</dbReference>
<dbReference type="PROSITE" id="PS00108">
    <property type="entry name" value="PROTEIN_KINASE_ST"/>
    <property type="match status" value="1"/>
</dbReference>
<dbReference type="Gene3D" id="1.10.510.10">
    <property type="entry name" value="Transferase(Phosphotransferase) domain 1"/>
    <property type="match status" value="1"/>
</dbReference>
<evidence type="ECO:0000313" key="4">
    <source>
        <dbReference type="Proteomes" id="UP001308179"/>
    </source>
</evidence>
<feature type="region of interest" description="Disordered" evidence="1">
    <location>
        <begin position="517"/>
        <end position="546"/>
    </location>
</feature>
<dbReference type="InterPro" id="IPR011009">
    <property type="entry name" value="Kinase-like_dom_sf"/>
</dbReference>
<organism evidence="3 4">
    <name type="scientific">Rachicladosporium monterosium</name>
    <dbReference type="NCBI Taxonomy" id="1507873"/>
    <lineage>
        <taxon>Eukaryota</taxon>
        <taxon>Fungi</taxon>
        <taxon>Dikarya</taxon>
        <taxon>Ascomycota</taxon>
        <taxon>Pezizomycotina</taxon>
        <taxon>Dothideomycetes</taxon>
        <taxon>Dothideomycetidae</taxon>
        <taxon>Cladosporiales</taxon>
        <taxon>Cladosporiaceae</taxon>
        <taxon>Rachicladosporium</taxon>
    </lineage>
</organism>
<dbReference type="Pfam" id="PF00069">
    <property type="entry name" value="Pkinase"/>
    <property type="match status" value="1"/>
</dbReference>
<protein>
    <recommendedName>
        <fullName evidence="2">Protein kinase domain-containing protein</fullName>
    </recommendedName>
</protein>
<feature type="compositionally biased region" description="Low complexity" evidence="1">
    <location>
        <begin position="578"/>
        <end position="594"/>
    </location>
</feature>
<evidence type="ECO:0000259" key="2">
    <source>
        <dbReference type="PROSITE" id="PS50011"/>
    </source>
</evidence>
<dbReference type="SUPFAM" id="SSF56112">
    <property type="entry name" value="Protein kinase-like (PK-like)"/>
    <property type="match status" value="1"/>
</dbReference>
<dbReference type="InterPro" id="IPR008271">
    <property type="entry name" value="Ser/Thr_kinase_AS"/>
</dbReference>